<evidence type="ECO:0000313" key="1">
    <source>
        <dbReference type="EMBL" id="OAD71159.1"/>
    </source>
</evidence>
<dbReference type="VEuPathDB" id="FungiDB:PHYBLDRAFT_66549"/>
<dbReference type="GeneID" id="29002564"/>
<sequence length="172" mass="19370">MHERNHGMYSTCNCSSIFNIVNTGPLVTHAPLESPPEMLDGVEIRALSGPVVKTSDLMAIFPPPRVRPSMTAGVVLLEHKAPVLFPRKILEPREEVLSQSVHAFFAGVETFLIQIIEQSLPSEEEKSSSLWFDQYSEVLKPTIRFLNQAFDIYIMSSIQPIKVPYMSRQQIS</sequence>
<dbReference type="InParanoid" id="A0A167LV64"/>
<accession>A0A167LV64</accession>
<dbReference type="AlphaFoldDB" id="A0A167LV64"/>
<name>A0A167LV64_PHYB8</name>
<evidence type="ECO:0000313" key="2">
    <source>
        <dbReference type="Proteomes" id="UP000077315"/>
    </source>
</evidence>
<gene>
    <name evidence="1" type="ORF">PHYBLDRAFT_66549</name>
</gene>
<dbReference type="OrthoDB" id="10628303at2759"/>
<keyword evidence="2" id="KW-1185">Reference proteome</keyword>
<proteinExistence type="predicted"/>
<reference evidence="2" key="1">
    <citation type="submission" date="2015-06" db="EMBL/GenBank/DDBJ databases">
        <title>Expansion of signal transduction pathways in fungi by whole-genome duplication.</title>
        <authorList>
            <consortium name="DOE Joint Genome Institute"/>
            <person name="Corrochano L.M."/>
            <person name="Kuo A."/>
            <person name="Marcet-Houben M."/>
            <person name="Polaino S."/>
            <person name="Salamov A."/>
            <person name="Villalobos J.M."/>
            <person name="Alvarez M.I."/>
            <person name="Avalos J."/>
            <person name="Benito E.P."/>
            <person name="Benoit I."/>
            <person name="Burger G."/>
            <person name="Camino L.P."/>
            <person name="Canovas D."/>
            <person name="Cerda-Olmedo E."/>
            <person name="Cheng J.-F."/>
            <person name="Dominguez A."/>
            <person name="Elias M."/>
            <person name="Eslava A.P."/>
            <person name="Glaser F."/>
            <person name="Grimwood J."/>
            <person name="Gutierrez G."/>
            <person name="Heitman J."/>
            <person name="Henrissat B."/>
            <person name="Iturriaga E.A."/>
            <person name="Lang B.F."/>
            <person name="Lavin J.L."/>
            <person name="Lee S."/>
            <person name="Li W."/>
            <person name="Lindquist E."/>
            <person name="Lopez-Garcia S."/>
            <person name="Luque E.M."/>
            <person name="Marcos A.T."/>
            <person name="Martin J."/>
            <person name="McCluskey K."/>
            <person name="Medina H.R."/>
            <person name="Miralles-Duran A."/>
            <person name="Miyazaki A."/>
            <person name="Munoz-Torres E."/>
            <person name="Oguiza J.A."/>
            <person name="Ohm R."/>
            <person name="Olmedo M."/>
            <person name="Orejas M."/>
            <person name="Ortiz-Castellanos L."/>
            <person name="Pisabarro A.G."/>
            <person name="Rodriguez-Romero J."/>
            <person name="Ruiz-Herrera J."/>
            <person name="Ruiz-Vazquez R."/>
            <person name="Sanz C."/>
            <person name="Schackwitz W."/>
            <person name="Schmutz J."/>
            <person name="Shahriari M."/>
            <person name="Shelest E."/>
            <person name="Silva-Franco F."/>
            <person name="Soanes D."/>
            <person name="Syed K."/>
            <person name="Tagua V.G."/>
            <person name="Talbot N.J."/>
            <person name="Thon M."/>
            <person name="De vries R.P."/>
            <person name="Wiebenga A."/>
            <person name="Yadav J.S."/>
            <person name="Braun E.L."/>
            <person name="Baker S."/>
            <person name="Garre V."/>
            <person name="Horwitz B."/>
            <person name="Torres-Martinez S."/>
            <person name="Idnurm A."/>
            <person name="Herrera-Estrella A."/>
            <person name="Gabaldon T."/>
            <person name="Grigoriev I.V."/>
        </authorList>
    </citation>
    <scope>NUCLEOTIDE SEQUENCE [LARGE SCALE GENOMIC DNA]</scope>
    <source>
        <strain evidence="2">NRRL 1555(-)</strain>
    </source>
</reference>
<dbReference type="RefSeq" id="XP_018289199.1">
    <property type="nucleotide sequence ID" value="XM_018441658.1"/>
</dbReference>
<protein>
    <submittedName>
        <fullName evidence="1">Uncharacterized protein</fullName>
    </submittedName>
</protein>
<dbReference type="EMBL" id="KV440986">
    <property type="protein sequence ID" value="OAD71159.1"/>
    <property type="molecule type" value="Genomic_DNA"/>
</dbReference>
<dbReference type="Proteomes" id="UP000077315">
    <property type="component" value="Unassembled WGS sequence"/>
</dbReference>
<organism evidence="1 2">
    <name type="scientific">Phycomyces blakesleeanus (strain ATCC 8743b / DSM 1359 / FGSC 10004 / NBRC 33097 / NRRL 1555)</name>
    <dbReference type="NCBI Taxonomy" id="763407"/>
    <lineage>
        <taxon>Eukaryota</taxon>
        <taxon>Fungi</taxon>
        <taxon>Fungi incertae sedis</taxon>
        <taxon>Mucoromycota</taxon>
        <taxon>Mucoromycotina</taxon>
        <taxon>Mucoromycetes</taxon>
        <taxon>Mucorales</taxon>
        <taxon>Phycomycetaceae</taxon>
        <taxon>Phycomyces</taxon>
    </lineage>
</organism>